<feature type="region of interest" description="Disordered" evidence="1">
    <location>
        <begin position="49"/>
        <end position="72"/>
    </location>
</feature>
<protein>
    <submittedName>
        <fullName evidence="2">Uncharacterized protein</fullName>
    </submittedName>
</protein>
<accession>A0A2J7PDA8</accession>
<evidence type="ECO:0000313" key="2">
    <source>
        <dbReference type="EMBL" id="PNF14308.1"/>
    </source>
</evidence>
<evidence type="ECO:0000313" key="3">
    <source>
        <dbReference type="Proteomes" id="UP000235965"/>
    </source>
</evidence>
<name>A0A2J7PDA8_9NEOP</name>
<feature type="compositionally biased region" description="Basic and acidic residues" evidence="1">
    <location>
        <begin position="50"/>
        <end position="72"/>
    </location>
</feature>
<dbReference type="InParanoid" id="A0A2J7PDA8"/>
<sequence>MLRSLWWVRPVTGHRKSSIDPCNVRGLAIECTRIHETEVTAEFACLCSDGGKDSKGERKKERKKEGMMEGNE</sequence>
<proteinExistence type="predicted"/>
<reference evidence="2 3" key="1">
    <citation type="submission" date="2017-12" db="EMBL/GenBank/DDBJ databases">
        <title>Hemimetabolous genomes reveal molecular basis of termite eusociality.</title>
        <authorList>
            <person name="Harrison M.C."/>
            <person name="Jongepier E."/>
            <person name="Robertson H.M."/>
            <person name="Arning N."/>
            <person name="Bitard-Feildel T."/>
            <person name="Chao H."/>
            <person name="Childers C.P."/>
            <person name="Dinh H."/>
            <person name="Doddapaneni H."/>
            <person name="Dugan S."/>
            <person name="Gowin J."/>
            <person name="Greiner C."/>
            <person name="Han Y."/>
            <person name="Hu H."/>
            <person name="Hughes D.S.T."/>
            <person name="Huylmans A.-K."/>
            <person name="Kemena C."/>
            <person name="Kremer L.P.M."/>
            <person name="Lee S.L."/>
            <person name="Lopez-Ezquerra A."/>
            <person name="Mallet L."/>
            <person name="Monroy-Kuhn J.M."/>
            <person name="Moser A."/>
            <person name="Murali S.C."/>
            <person name="Muzny D.M."/>
            <person name="Otani S."/>
            <person name="Piulachs M.-D."/>
            <person name="Poelchau M."/>
            <person name="Qu J."/>
            <person name="Schaub F."/>
            <person name="Wada-Katsumata A."/>
            <person name="Worley K.C."/>
            <person name="Xie Q."/>
            <person name="Ylla G."/>
            <person name="Poulsen M."/>
            <person name="Gibbs R.A."/>
            <person name="Schal C."/>
            <person name="Richards S."/>
            <person name="Belles X."/>
            <person name="Korb J."/>
            <person name="Bornberg-Bauer E."/>
        </authorList>
    </citation>
    <scope>NUCLEOTIDE SEQUENCE [LARGE SCALE GENOMIC DNA]</scope>
    <source>
        <tissue evidence="2">Whole body</tissue>
    </source>
</reference>
<gene>
    <name evidence="2" type="ORF">B7P43_G06785</name>
</gene>
<comment type="caution">
    <text evidence="2">The sequence shown here is derived from an EMBL/GenBank/DDBJ whole genome shotgun (WGS) entry which is preliminary data.</text>
</comment>
<organism evidence="2 3">
    <name type="scientific">Cryptotermes secundus</name>
    <dbReference type="NCBI Taxonomy" id="105785"/>
    <lineage>
        <taxon>Eukaryota</taxon>
        <taxon>Metazoa</taxon>
        <taxon>Ecdysozoa</taxon>
        <taxon>Arthropoda</taxon>
        <taxon>Hexapoda</taxon>
        <taxon>Insecta</taxon>
        <taxon>Pterygota</taxon>
        <taxon>Neoptera</taxon>
        <taxon>Polyneoptera</taxon>
        <taxon>Dictyoptera</taxon>
        <taxon>Blattodea</taxon>
        <taxon>Blattoidea</taxon>
        <taxon>Termitoidae</taxon>
        <taxon>Kalotermitidae</taxon>
        <taxon>Cryptotermitinae</taxon>
        <taxon>Cryptotermes</taxon>
    </lineage>
</organism>
<dbReference type="Proteomes" id="UP000235965">
    <property type="component" value="Unassembled WGS sequence"/>
</dbReference>
<dbReference type="AlphaFoldDB" id="A0A2J7PDA8"/>
<dbReference type="EMBL" id="NEVH01026392">
    <property type="protein sequence ID" value="PNF14308.1"/>
    <property type="molecule type" value="Genomic_DNA"/>
</dbReference>
<evidence type="ECO:0000256" key="1">
    <source>
        <dbReference type="SAM" id="MobiDB-lite"/>
    </source>
</evidence>
<keyword evidence="3" id="KW-1185">Reference proteome</keyword>